<feature type="domain" description="Integrase zinc-binding" evidence="1">
    <location>
        <begin position="43"/>
        <end position="78"/>
    </location>
</feature>
<evidence type="ECO:0000313" key="2">
    <source>
        <dbReference type="EMBL" id="KAH3887972.1"/>
    </source>
</evidence>
<dbReference type="Pfam" id="PF17921">
    <property type="entry name" value="Integrase_H2C2"/>
    <property type="match status" value="1"/>
</dbReference>
<comment type="caution">
    <text evidence="2">The sequence shown here is derived from an EMBL/GenBank/DDBJ whole genome shotgun (WGS) entry which is preliminary data.</text>
</comment>
<protein>
    <recommendedName>
        <fullName evidence="1">Integrase zinc-binding domain-containing protein</fullName>
    </recommendedName>
</protein>
<dbReference type="Gene3D" id="1.10.340.70">
    <property type="match status" value="1"/>
</dbReference>
<dbReference type="FunFam" id="1.10.340.70:FF:000001">
    <property type="entry name" value="Retrovirus-related Pol polyprotein from transposon gypsy-like Protein"/>
    <property type="match status" value="1"/>
</dbReference>
<dbReference type="Proteomes" id="UP000828390">
    <property type="component" value="Unassembled WGS sequence"/>
</dbReference>
<accession>A0A9D4S2Z1</accession>
<proteinExistence type="predicted"/>
<sequence length="89" mass="10173">MQTKRPETRHLWVIRDTLCIKENVLYKQYKGADGTQDRLRLIVPSSLRKEVLLLVHDALSAGHFCIKKTVALLGQSFTGMRQKSMSGFI</sequence>
<keyword evidence="3" id="KW-1185">Reference proteome</keyword>
<dbReference type="AlphaFoldDB" id="A0A9D4S2Z1"/>
<evidence type="ECO:0000313" key="3">
    <source>
        <dbReference type="Proteomes" id="UP000828390"/>
    </source>
</evidence>
<dbReference type="EMBL" id="JAIWYP010000001">
    <property type="protein sequence ID" value="KAH3887972.1"/>
    <property type="molecule type" value="Genomic_DNA"/>
</dbReference>
<dbReference type="InterPro" id="IPR041588">
    <property type="entry name" value="Integrase_H2C2"/>
</dbReference>
<name>A0A9D4S2Z1_DREPO</name>
<gene>
    <name evidence="2" type="ORF">DPMN_011994</name>
</gene>
<evidence type="ECO:0000259" key="1">
    <source>
        <dbReference type="Pfam" id="PF17921"/>
    </source>
</evidence>
<reference evidence="2" key="1">
    <citation type="journal article" date="2019" name="bioRxiv">
        <title>The Genome of the Zebra Mussel, Dreissena polymorpha: A Resource for Invasive Species Research.</title>
        <authorList>
            <person name="McCartney M.A."/>
            <person name="Auch B."/>
            <person name="Kono T."/>
            <person name="Mallez S."/>
            <person name="Zhang Y."/>
            <person name="Obille A."/>
            <person name="Becker A."/>
            <person name="Abrahante J.E."/>
            <person name="Garbe J."/>
            <person name="Badalamenti J.P."/>
            <person name="Herman A."/>
            <person name="Mangelson H."/>
            <person name="Liachko I."/>
            <person name="Sullivan S."/>
            <person name="Sone E.D."/>
            <person name="Koren S."/>
            <person name="Silverstein K.A.T."/>
            <person name="Beckman K.B."/>
            <person name="Gohl D.M."/>
        </authorList>
    </citation>
    <scope>NUCLEOTIDE SEQUENCE</scope>
    <source>
        <strain evidence="2">Duluth1</strain>
        <tissue evidence="2">Whole animal</tissue>
    </source>
</reference>
<organism evidence="2 3">
    <name type="scientific">Dreissena polymorpha</name>
    <name type="common">Zebra mussel</name>
    <name type="synonym">Mytilus polymorpha</name>
    <dbReference type="NCBI Taxonomy" id="45954"/>
    <lineage>
        <taxon>Eukaryota</taxon>
        <taxon>Metazoa</taxon>
        <taxon>Spiralia</taxon>
        <taxon>Lophotrochozoa</taxon>
        <taxon>Mollusca</taxon>
        <taxon>Bivalvia</taxon>
        <taxon>Autobranchia</taxon>
        <taxon>Heteroconchia</taxon>
        <taxon>Euheterodonta</taxon>
        <taxon>Imparidentia</taxon>
        <taxon>Neoheterodontei</taxon>
        <taxon>Myida</taxon>
        <taxon>Dreissenoidea</taxon>
        <taxon>Dreissenidae</taxon>
        <taxon>Dreissena</taxon>
    </lineage>
</organism>
<reference evidence="2" key="2">
    <citation type="submission" date="2020-11" db="EMBL/GenBank/DDBJ databases">
        <authorList>
            <person name="McCartney M.A."/>
            <person name="Auch B."/>
            <person name="Kono T."/>
            <person name="Mallez S."/>
            <person name="Becker A."/>
            <person name="Gohl D.M."/>
            <person name="Silverstein K.A.T."/>
            <person name="Koren S."/>
            <person name="Bechman K.B."/>
            <person name="Herman A."/>
            <person name="Abrahante J.E."/>
            <person name="Garbe J."/>
        </authorList>
    </citation>
    <scope>NUCLEOTIDE SEQUENCE</scope>
    <source>
        <strain evidence="2">Duluth1</strain>
        <tissue evidence="2">Whole animal</tissue>
    </source>
</reference>